<name>A0A0N8H825_9HYPO</name>
<dbReference type="EMBL" id="LKCW01000034">
    <property type="protein sequence ID" value="KPM43388.1"/>
    <property type="molecule type" value="Genomic_DNA"/>
</dbReference>
<comment type="caution">
    <text evidence="2">The sequence shown here is derived from an EMBL/GenBank/DDBJ whole genome shotgun (WGS) entry which is preliminary data.</text>
</comment>
<dbReference type="InterPro" id="IPR010730">
    <property type="entry name" value="HET"/>
</dbReference>
<dbReference type="PANTHER" id="PTHR24148:SF64">
    <property type="entry name" value="HETEROKARYON INCOMPATIBILITY DOMAIN-CONTAINING PROTEIN"/>
    <property type="match status" value="1"/>
</dbReference>
<evidence type="ECO:0000313" key="2">
    <source>
        <dbReference type="EMBL" id="KPM43388.1"/>
    </source>
</evidence>
<organism evidence="2 3">
    <name type="scientific">Neonectria ditissima</name>
    <dbReference type="NCBI Taxonomy" id="78410"/>
    <lineage>
        <taxon>Eukaryota</taxon>
        <taxon>Fungi</taxon>
        <taxon>Dikarya</taxon>
        <taxon>Ascomycota</taxon>
        <taxon>Pezizomycotina</taxon>
        <taxon>Sordariomycetes</taxon>
        <taxon>Hypocreomycetidae</taxon>
        <taxon>Hypocreales</taxon>
        <taxon>Nectriaceae</taxon>
        <taxon>Neonectria</taxon>
    </lineage>
</organism>
<reference evidence="2 3" key="1">
    <citation type="submission" date="2015-09" db="EMBL/GenBank/DDBJ databases">
        <title>Draft genome of a European isolate of the apple canker pathogen Neonectria ditissima.</title>
        <authorList>
            <person name="Gomez-Cortecero A."/>
            <person name="Harrison R.J."/>
            <person name="Armitage A.D."/>
        </authorList>
    </citation>
    <scope>NUCLEOTIDE SEQUENCE [LARGE SCALE GENOMIC DNA]</scope>
    <source>
        <strain evidence="2 3">R09/05</strain>
    </source>
</reference>
<dbReference type="Proteomes" id="UP000050424">
    <property type="component" value="Unassembled WGS sequence"/>
</dbReference>
<dbReference type="Pfam" id="PF26639">
    <property type="entry name" value="Het-6_barrel"/>
    <property type="match status" value="1"/>
</dbReference>
<evidence type="ECO:0000313" key="3">
    <source>
        <dbReference type="Proteomes" id="UP000050424"/>
    </source>
</evidence>
<accession>A0A0N8H825</accession>
<sequence length="613" mass="69814">MADLLSPESTQGKKAPDVYGYAPFKDSYSVRILTLDPGSGDEPLVGHLTVENLDWNPRYEAISYVWGTEGRYSEILCDGKPLPLTRSIQDALRRMRHPTVPRRLWADQICINQDDIAERSRQVSLMNAIYKGAEHVLVWLGPDNERVAHAAVRMVHHLHQVFEDEEKHTAFKLAHSEELMKQDQGLWVPLSKLTKLPWFNRIWIVQEIGTSAPATLYWGDAELDWNVLSLVAEILNQNYHYLRSHFAILTPNIRYLHRRFVEPDDDDDDEVNDNRASFIYQLHRARHLLAKDPRDHVFAFLGHFSIHTGSKALAELQADYSRPIEEIFYDIAARELSDTDSLLLLSACHKPPPNARKGQLGYTGLPSWVPDWRVIPIHLLASPITPHRAAGDTRPKLWIDGTKRTLNIRGVQIDRIYRQSWTLYGKAFQFRQTRGRRHSIQVLWQDVCGYGHFSLEHRYPNGDSAFFALVQTLTNACVVADISRSYHSISKTEWLANGAAYLMRLEGGAELATPEIQQLALQGDAFKWSHEATLVARYRRFAVTTGGLFLIGPDTMEPGDVVVVLYGGKTPLVLRRRVEGDGWSLVGECYVHGLMDGEAVEDDILQQEEFTIV</sequence>
<feature type="domain" description="Heterokaryon incompatibility" evidence="1">
    <location>
        <begin position="59"/>
        <end position="207"/>
    </location>
</feature>
<protein>
    <recommendedName>
        <fullName evidence="1">Heterokaryon incompatibility domain-containing protein</fullName>
    </recommendedName>
</protein>
<proteinExistence type="predicted"/>
<dbReference type="STRING" id="78410.A0A0N8H825"/>
<gene>
    <name evidence="2" type="ORF">AK830_g3220</name>
</gene>
<evidence type="ECO:0000259" key="1">
    <source>
        <dbReference type="Pfam" id="PF06985"/>
    </source>
</evidence>
<dbReference type="PANTHER" id="PTHR24148">
    <property type="entry name" value="ANKYRIN REPEAT DOMAIN-CONTAINING PROTEIN 39 HOMOLOG-RELATED"/>
    <property type="match status" value="1"/>
</dbReference>
<dbReference type="OrthoDB" id="5571888at2759"/>
<dbReference type="Pfam" id="PF06985">
    <property type="entry name" value="HET"/>
    <property type="match status" value="1"/>
</dbReference>
<keyword evidence="3" id="KW-1185">Reference proteome</keyword>
<dbReference type="AlphaFoldDB" id="A0A0N8H825"/>
<dbReference type="InterPro" id="IPR052895">
    <property type="entry name" value="HetReg/Transcr_Mod"/>
</dbReference>